<dbReference type="EMBL" id="JAAVJS010000001">
    <property type="protein sequence ID" value="NJX14001.1"/>
    <property type="molecule type" value="Genomic_DNA"/>
</dbReference>
<proteinExistence type="predicted"/>
<protein>
    <submittedName>
        <fullName evidence="1">Uncharacterized protein</fullName>
    </submittedName>
</protein>
<gene>
    <name evidence="1" type="ORF">HC176_00690</name>
</gene>
<organism evidence="1 2">
    <name type="scientific">Tamlana crocina</name>
    <dbReference type="NCBI Taxonomy" id="393006"/>
    <lineage>
        <taxon>Bacteria</taxon>
        <taxon>Pseudomonadati</taxon>
        <taxon>Bacteroidota</taxon>
        <taxon>Flavobacteriia</taxon>
        <taxon>Flavobacteriales</taxon>
        <taxon>Flavobacteriaceae</taxon>
        <taxon>Tamlana</taxon>
    </lineage>
</organism>
<accession>A0ABX1DA20</accession>
<dbReference type="Proteomes" id="UP000760545">
    <property type="component" value="Unassembled WGS sequence"/>
</dbReference>
<keyword evidence="2" id="KW-1185">Reference proteome</keyword>
<evidence type="ECO:0000313" key="2">
    <source>
        <dbReference type="Proteomes" id="UP000760545"/>
    </source>
</evidence>
<evidence type="ECO:0000313" key="1">
    <source>
        <dbReference type="EMBL" id="NJX14001.1"/>
    </source>
</evidence>
<sequence>MEKTTLNLILSTIILATCVFYPNTIKAQTVKNWHIAGSKPESYKIGISHDKERNSNVAYLKSKESKIDGFGTIMQSFQPTDFLGKKVKLTGYIKTIDVKRWTGMWMRVDGPIKGQSLSFDNMGDRPIKGSTPWKKYEIILDVPKSATNISYGVLTDGTGDALIDNFNFEIISDDETSTGRVKLEKPTNTNFEESN</sequence>
<comment type="caution">
    <text evidence="1">The sequence shown here is derived from an EMBL/GenBank/DDBJ whole genome shotgun (WGS) entry which is preliminary data.</text>
</comment>
<name>A0ABX1DA20_9FLAO</name>
<dbReference type="Gene3D" id="2.60.120.260">
    <property type="entry name" value="Galactose-binding domain-like"/>
    <property type="match status" value="1"/>
</dbReference>
<reference evidence="1 2" key="1">
    <citation type="submission" date="2020-03" db="EMBL/GenBank/DDBJ databases">
        <title>Tamlana sp. nov, isolated from XXX.</title>
        <authorList>
            <person name="Cao W.R."/>
        </authorList>
    </citation>
    <scope>NUCLEOTIDE SEQUENCE [LARGE SCALE GENOMIC DNA]</scope>
    <source>
        <strain evidence="1 2">HST1-43</strain>
    </source>
</reference>
<dbReference type="RefSeq" id="WP_167916257.1">
    <property type="nucleotide sequence ID" value="NZ_JAAVJS010000001.1"/>
</dbReference>